<evidence type="ECO:0000256" key="2">
    <source>
        <dbReference type="ARBA" id="ARBA00023002"/>
    </source>
</evidence>
<sequence>MSFQHQVVWITGASAGIGEALALAFARAGARLVLSARNEAALQRVAAACAPAETLVLPLDLAEAAALPEKVAQVLARFGRLDVLINNGGVSQRSLALETTLDVDRRLMEVNYFGTVALSKAVLPALLAQKSGRVVVISSLVGKFGTPYRSAYAASKHALHGFFDSLRAELSGSGVGISIICPGFIHTGVSVNALTGDGTALGTMDEATANGLAPAEFARRALRVIACGENEAYIGGKETLGVYLKRFVPSIFARMLTLTKVR</sequence>
<reference evidence="5 6" key="1">
    <citation type="submission" date="2018-12" db="EMBL/GenBank/DDBJ databases">
        <title>Hymenobacter gummosus sp. nov., isolated from a spring.</title>
        <authorList>
            <person name="Nie L."/>
        </authorList>
    </citation>
    <scope>NUCLEOTIDE SEQUENCE [LARGE SCALE GENOMIC DNA]</scope>
    <source>
        <strain evidence="5 6">KCTC 52166</strain>
    </source>
</reference>
<evidence type="ECO:0000256" key="1">
    <source>
        <dbReference type="ARBA" id="ARBA00006484"/>
    </source>
</evidence>
<dbReference type="EMBL" id="RXOF01000018">
    <property type="protein sequence ID" value="RTQ45908.1"/>
    <property type="molecule type" value="Genomic_DNA"/>
</dbReference>
<dbReference type="PRINTS" id="PR00081">
    <property type="entry name" value="GDHRDH"/>
</dbReference>
<dbReference type="InterPro" id="IPR057326">
    <property type="entry name" value="KR_dom"/>
</dbReference>
<dbReference type="PANTHER" id="PTHR44196:SF1">
    <property type="entry name" value="DEHYDROGENASE_REDUCTASE SDR FAMILY MEMBER 7B"/>
    <property type="match status" value="1"/>
</dbReference>
<dbReference type="PROSITE" id="PS00061">
    <property type="entry name" value="ADH_SHORT"/>
    <property type="match status" value="1"/>
</dbReference>
<dbReference type="OrthoDB" id="822355at2"/>
<name>A0A3S0H630_9BACT</name>
<evidence type="ECO:0000259" key="4">
    <source>
        <dbReference type="SMART" id="SM00822"/>
    </source>
</evidence>
<dbReference type="Pfam" id="PF00106">
    <property type="entry name" value="adh_short"/>
    <property type="match status" value="1"/>
</dbReference>
<dbReference type="InterPro" id="IPR036291">
    <property type="entry name" value="NAD(P)-bd_dom_sf"/>
</dbReference>
<evidence type="ECO:0000313" key="5">
    <source>
        <dbReference type="EMBL" id="RTQ45908.1"/>
    </source>
</evidence>
<dbReference type="Gene3D" id="3.40.50.720">
    <property type="entry name" value="NAD(P)-binding Rossmann-like Domain"/>
    <property type="match status" value="1"/>
</dbReference>
<dbReference type="Proteomes" id="UP000282184">
    <property type="component" value="Unassembled WGS sequence"/>
</dbReference>
<comment type="caution">
    <text evidence="5">The sequence shown here is derived from an EMBL/GenBank/DDBJ whole genome shotgun (WGS) entry which is preliminary data.</text>
</comment>
<accession>A0A3S0H630</accession>
<dbReference type="PRINTS" id="PR00080">
    <property type="entry name" value="SDRFAMILY"/>
</dbReference>
<dbReference type="AlphaFoldDB" id="A0A3S0H630"/>
<feature type="domain" description="Ketoreductase" evidence="4">
    <location>
        <begin position="6"/>
        <end position="188"/>
    </location>
</feature>
<gene>
    <name evidence="5" type="ORF">EJV47_24065</name>
</gene>
<keyword evidence="6" id="KW-1185">Reference proteome</keyword>
<comment type="similarity">
    <text evidence="1 3">Belongs to the short-chain dehydrogenases/reductases (SDR) family.</text>
</comment>
<proteinExistence type="inferred from homology"/>
<evidence type="ECO:0000256" key="3">
    <source>
        <dbReference type="RuleBase" id="RU000363"/>
    </source>
</evidence>
<organism evidence="5 6">
    <name type="scientific">Hymenobacter gummosus</name>
    <dbReference type="NCBI Taxonomy" id="1776032"/>
    <lineage>
        <taxon>Bacteria</taxon>
        <taxon>Pseudomonadati</taxon>
        <taxon>Bacteroidota</taxon>
        <taxon>Cytophagia</taxon>
        <taxon>Cytophagales</taxon>
        <taxon>Hymenobacteraceae</taxon>
        <taxon>Hymenobacter</taxon>
    </lineage>
</organism>
<evidence type="ECO:0000313" key="6">
    <source>
        <dbReference type="Proteomes" id="UP000282184"/>
    </source>
</evidence>
<dbReference type="InterPro" id="IPR002347">
    <property type="entry name" value="SDR_fam"/>
</dbReference>
<keyword evidence="2" id="KW-0560">Oxidoreductase</keyword>
<dbReference type="PANTHER" id="PTHR44196">
    <property type="entry name" value="DEHYDROGENASE/REDUCTASE SDR FAMILY MEMBER 7B"/>
    <property type="match status" value="1"/>
</dbReference>
<dbReference type="NCBIfam" id="NF004825">
    <property type="entry name" value="PRK06181.1"/>
    <property type="match status" value="1"/>
</dbReference>
<dbReference type="RefSeq" id="WP_126695764.1">
    <property type="nucleotide sequence ID" value="NZ_RXOF01000018.1"/>
</dbReference>
<dbReference type="GO" id="GO:0016491">
    <property type="term" value="F:oxidoreductase activity"/>
    <property type="evidence" value="ECO:0007669"/>
    <property type="project" value="UniProtKB-KW"/>
</dbReference>
<dbReference type="GO" id="GO:0016020">
    <property type="term" value="C:membrane"/>
    <property type="evidence" value="ECO:0007669"/>
    <property type="project" value="TreeGrafter"/>
</dbReference>
<protein>
    <submittedName>
        <fullName evidence="5">SDR family oxidoreductase</fullName>
    </submittedName>
</protein>
<dbReference type="InterPro" id="IPR020904">
    <property type="entry name" value="Sc_DH/Rdtase_CS"/>
</dbReference>
<dbReference type="SUPFAM" id="SSF51735">
    <property type="entry name" value="NAD(P)-binding Rossmann-fold domains"/>
    <property type="match status" value="1"/>
</dbReference>
<dbReference type="SMART" id="SM00822">
    <property type="entry name" value="PKS_KR"/>
    <property type="match status" value="1"/>
</dbReference>
<dbReference type="CDD" id="cd05332">
    <property type="entry name" value="11beta-HSD1_like_SDR_c"/>
    <property type="match status" value="1"/>
</dbReference>